<feature type="region of interest" description="Disordered" evidence="3">
    <location>
        <begin position="432"/>
        <end position="465"/>
    </location>
</feature>
<evidence type="ECO:0000259" key="4">
    <source>
        <dbReference type="Pfam" id="PF05970"/>
    </source>
</evidence>
<reference evidence="7" key="2">
    <citation type="submission" date="2022-10" db="EMBL/GenBank/DDBJ databases">
        <authorList>
            <consortium name="ENA_rothamsted_submissions"/>
            <consortium name="culmorum"/>
            <person name="King R."/>
        </authorList>
    </citation>
    <scope>NUCLEOTIDE SEQUENCE</scope>
</reference>
<feature type="domain" description="Helitron helicase-like" evidence="5">
    <location>
        <begin position="597"/>
        <end position="736"/>
    </location>
</feature>
<dbReference type="GO" id="GO:0006281">
    <property type="term" value="P:DNA repair"/>
    <property type="evidence" value="ECO:0007669"/>
    <property type="project" value="UniProtKB-KW"/>
</dbReference>
<name>A0A9N9RXL9_9DIPT</name>
<dbReference type="GO" id="GO:0043139">
    <property type="term" value="F:5'-3' DNA helicase activity"/>
    <property type="evidence" value="ECO:0007669"/>
    <property type="project" value="UniProtKB-EC"/>
</dbReference>
<dbReference type="CDD" id="cd18809">
    <property type="entry name" value="SF1_C_RecD"/>
    <property type="match status" value="1"/>
</dbReference>
<sequence>MPKRKTKPLTVKKDLEKKKKQKVANAEKNQEKLDRDNELRREKRSDPDYLEAESSRDLISRQNRRSDLEYLQAELSRDSVSRQNRRSDVEYLQAELSRDSVSRQNRRSDVDHLEAESARDSVSRQNRRSDVEYLQAELSRDSVSRQNRRSDVDYLEVESARDSVSRQNRRSDVDHFEAELSRDSVSRQNRRSDVDYLEVESARDSVSRQNRRAKRIPWNKAIETYNAIVKDGPYHRCYSCDRLFFKTQVSVTTREKLQEKRGCTDAYITGLIISELIDDPEFIFCSTCMAHIRKQTYSKLNINQSNLKFPDVPDCLKKLTPLAERCVAARIPFMKIEQANYAGQLKIKSGIVNVPIDVSTAVNAIPRSVDDTHVIEVSLMRKMSYKNPYIRERVRPADVWAAAEYLCQTPLYTEFGITLNQEFNPAVSAVEPDNETVNTNNELQSRDTVNLESPSEPEPVEPTDRHLPEETLLDSMEAMQFVPELDPSDAIRIAPGEGRNPIPMFMDKYCEELAFPTIWCGQQRAMPPDGQKALSNLDYVNSEIRRYDRRACRPDHILYLYKKSQIEQLTKQATVILRKSTQNNNITAGQVANKQFLDNAVNNDSAYRFMAAITGSPPYFEAQKKKVMAMVRQFGGFTFFVTNSAAETHWPELLVILKKTVDKADISGEEAMDLTFEEKSRLISSDPVTCAQYFYHRLKALWKTWEAEDGPFGKYKIAHKYCRIEWQHRGSPHAHQFVDLKDAPKFNPDDPDSYKRVCEFIDEIVTTDTDDPEVSSIIYVQKHRCTHTCKKGRRGKETCRFNAPFLPLPQTMILEPIPDTMVLAQAKKDLLRKINENLHDILESEAASSLSFDDLLDKLGCSFDDYLLAARAKLKSRKVFVKRLPKNARINPYNKKMLIAMRSNMDIQFILDVYSCICYVVDYVNKADKGLSRLLRQCIKDYERGNHSIKSKLNALSKVLYNCSETSAQEAAWIRLRQPMCMSSDVVEFIHSGPKSQRQRMLKTNAEIDKLMKTDPNSTDIYKKGLIDRYSDRPEELGNECLADFIAKYNYKPKGRPVNDNTEEGDIANDAEELEIVDDDEQTNPLEKKTFELKNNSGTITRRRRPKVIRYCRFNIAQDEANYYREMCLLFLPWRNEDTDIESQNCSELFHQNEATIKENYDKYNAVSLDLEQMSRDIQNERLLEEADAEDREDVEQANPDFQNVYDFDDTIVQPNAAVEMGMEAPESNTVVSRYKVPDILSDDEYYELCDSLNERQRDYLMHVISCFNNPSCLPINHYIAGGAGFGKSRLIKAIYQSIMRIYRSEPGPVDSNEVLLVAYTGMAAHNIGGITAHSAFHLAANQGKTDKGLPPDIANTLASNMRSNKLTIIDEISFLSSKHLHQMSSNMKQAFKSKEEFAGRSIIAVGDFAQLRPIGAPYCFQSKERHSTAALVDNPQWKPFQMFELTEIMRQRDDLRFAEALNRLAVGRTTQEDNQLFESRCFNENTLPTVARTRLRLIAFNEGVDTYNMQRAQELIRANALHFTYKAVDKFIGTYKDEQKRRARHLIKSMKPNDTQGLIYELQLVIGLRYMISTNIDVCDGLFNGACGILRFVELQNRKINAIYIEFDDVKTGAKARSTRHNVMQANAQIQPTWTPITVTNRCFNTTEGGKVQVSREQYPILMAEAITIHKSQGRSEEIVTVDVRKGMNRQKYYVAFSRATSLNGLHIIGQFNPPSQIEENDPVKIEMERLRQNPLIPKFQFLRIVPENVIQIVSHNVQSIRKHISSVVTDSVYTNSHILAFQESWAINNESYNIPDFEEISRNSLSGRPRAFGTINFFSVMGAIKRKNENKIKDLERKLIKSKNDAKLLEKCLMLEKVERNVKKQKVETDIESTTKTELSMKDDENFEMEISLEMLSQIDSLEKKLDKPVCDDNMNFGIKNDHNDENGPHKLIEPEID</sequence>
<dbReference type="InterPro" id="IPR027417">
    <property type="entry name" value="P-loop_NTPase"/>
</dbReference>
<dbReference type="GO" id="GO:0016787">
    <property type="term" value="F:hydrolase activity"/>
    <property type="evidence" value="ECO:0007669"/>
    <property type="project" value="UniProtKB-KW"/>
</dbReference>
<dbReference type="InterPro" id="IPR046700">
    <property type="entry name" value="DUF6570"/>
</dbReference>
<dbReference type="EMBL" id="OU895878">
    <property type="protein sequence ID" value="CAG9805022.1"/>
    <property type="molecule type" value="Genomic_DNA"/>
</dbReference>
<dbReference type="Pfam" id="PF05970">
    <property type="entry name" value="PIF1"/>
    <property type="match status" value="1"/>
</dbReference>
<feature type="coiled-coil region" evidence="2">
    <location>
        <begin position="1827"/>
        <end position="1854"/>
    </location>
</feature>
<dbReference type="OrthoDB" id="7791359at2759"/>
<evidence type="ECO:0000256" key="2">
    <source>
        <dbReference type="SAM" id="Coils"/>
    </source>
</evidence>
<comment type="cofactor">
    <cofactor evidence="1">
        <name>Mg(2+)</name>
        <dbReference type="ChEBI" id="CHEBI:18420"/>
    </cofactor>
</comment>
<comment type="catalytic activity">
    <reaction evidence="1">
        <text>ATP + H2O = ADP + phosphate + H(+)</text>
        <dbReference type="Rhea" id="RHEA:13065"/>
        <dbReference type="ChEBI" id="CHEBI:15377"/>
        <dbReference type="ChEBI" id="CHEBI:15378"/>
        <dbReference type="ChEBI" id="CHEBI:30616"/>
        <dbReference type="ChEBI" id="CHEBI:43474"/>
        <dbReference type="ChEBI" id="CHEBI:456216"/>
        <dbReference type="EC" id="5.6.2.3"/>
    </reaction>
</comment>
<feature type="domain" description="DNA helicase Pif1-like DEAD-box helicase" evidence="4">
    <location>
        <begin position="1253"/>
        <end position="1472"/>
    </location>
</feature>
<protein>
    <recommendedName>
        <fullName evidence="1">ATP-dependent DNA helicase</fullName>
        <ecNumber evidence="1">5.6.2.3</ecNumber>
    </recommendedName>
</protein>
<feature type="region of interest" description="Disordered" evidence="3">
    <location>
        <begin position="1919"/>
        <end position="1940"/>
    </location>
</feature>
<feature type="region of interest" description="Disordered" evidence="3">
    <location>
        <begin position="97"/>
        <end position="130"/>
    </location>
</feature>
<keyword evidence="1" id="KW-0234">DNA repair</keyword>
<keyword evidence="8" id="KW-1185">Reference proteome</keyword>
<feature type="compositionally biased region" description="Basic and acidic residues" evidence="3">
    <location>
        <begin position="1922"/>
        <end position="1940"/>
    </location>
</feature>
<feature type="compositionally biased region" description="Polar residues" evidence="3">
    <location>
        <begin position="435"/>
        <end position="451"/>
    </location>
</feature>
<dbReference type="GO" id="GO:0005524">
    <property type="term" value="F:ATP binding"/>
    <property type="evidence" value="ECO:0007669"/>
    <property type="project" value="UniProtKB-KW"/>
</dbReference>
<dbReference type="SUPFAM" id="SSF52540">
    <property type="entry name" value="P-loop containing nucleoside triphosphate hydrolases"/>
    <property type="match status" value="2"/>
</dbReference>
<dbReference type="PANTHER" id="PTHR47642:SF8">
    <property type="entry name" value="ATP-DEPENDENT DNA HELICASE"/>
    <property type="match status" value="1"/>
</dbReference>
<dbReference type="PANTHER" id="PTHR47642">
    <property type="entry name" value="ATP-DEPENDENT DNA HELICASE"/>
    <property type="match status" value="1"/>
</dbReference>
<dbReference type="Proteomes" id="UP001153620">
    <property type="component" value="Chromosome 2"/>
</dbReference>
<evidence type="ECO:0000313" key="8">
    <source>
        <dbReference type="Proteomes" id="UP001153620"/>
    </source>
</evidence>
<comment type="similarity">
    <text evidence="1">Belongs to the helicase family.</text>
</comment>
<proteinExistence type="inferred from homology"/>
<keyword evidence="1" id="KW-0227">DNA damage</keyword>
<keyword evidence="1" id="KW-0347">Helicase</keyword>
<dbReference type="InterPro" id="IPR051055">
    <property type="entry name" value="PIF1_helicase"/>
</dbReference>
<keyword evidence="2" id="KW-0175">Coiled coil</keyword>
<keyword evidence="1" id="KW-0547">Nucleotide-binding</keyword>
<evidence type="ECO:0000256" key="1">
    <source>
        <dbReference type="RuleBase" id="RU363044"/>
    </source>
</evidence>
<dbReference type="Gene3D" id="3.40.50.300">
    <property type="entry name" value="P-loop containing nucleotide triphosphate hydrolases"/>
    <property type="match status" value="2"/>
</dbReference>
<dbReference type="GO" id="GO:0000723">
    <property type="term" value="P:telomere maintenance"/>
    <property type="evidence" value="ECO:0007669"/>
    <property type="project" value="InterPro"/>
</dbReference>
<dbReference type="EC" id="5.6.2.3" evidence="1"/>
<dbReference type="InterPro" id="IPR025476">
    <property type="entry name" value="Helitron_helicase-like"/>
</dbReference>
<dbReference type="InterPro" id="IPR010285">
    <property type="entry name" value="DNA_helicase_pif1-like_DEAD"/>
</dbReference>
<evidence type="ECO:0000313" key="7">
    <source>
        <dbReference type="EMBL" id="CAG9805022.1"/>
    </source>
</evidence>
<dbReference type="Pfam" id="PF14214">
    <property type="entry name" value="Helitron_like_N"/>
    <property type="match status" value="1"/>
</dbReference>
<feature type="compositionally biased region" description="Basic and acidic residues" evidence="3">
    <location>
        <begin position="28"/>
        <end position="58"/>
    </location>
</feature>
<accession>A0A9N9RXL9</accession>
<evidence type="ECO:0000256" key="3">
    <source>
        <dbReference type="SAM" id="MobiDB-lite"/>
    </source>
</evidence>
<evidence type="ECO:0000259" key="5">
    <source>
        <dbReference type="Pfam" id="PF14214"/>
    </source>
</evidence>
<reference evidence="7" key="1">
    <citation type="submission" date="2022-01" db="EMBL/GenBank/DDBJ databases">
        <authorList>
            <person name="King R."/>
        </authorList>
    </citation>
    <scope>NUCLEOTIDE SEQUENCE</scope>
</reference>
<keyword evidence="1" id="KW-0233">DNA recombination</keyword>
<organism evidence="7 8">
    <name type="scientific">Chironomus riparius</name>
    <dbReference type="NCBI Taxonomy" id="315576"/>
    <lineage>
        <taxon>Eukaryota</taxon>
        <taxon>Metazoa</taxon>
        <taxon>Ecdysozoa</taxon>
        <taxon>Arthropoda</taxon>
        <taxon>Hexapoda</taxon>
        <taxon>Insecta</taxon>
        <taxon>Pterygota</taxon>
        <taxon>Neoptera</taxon>
        <taxon>Endopterygota</taxon>
        <taxon>Diptera</taxon>
        <taxon>Nematocera</taxon>
        <taxon>Chironomoidea</taxon>
        <taxon>Chironomidae</taxon>
        <taxon>Chironominae</taxon>
        <taxon>Chironomus</taxon>
    </lineage>
</organism>
<feature type="region of interest" description="Disordered" evidence="3">
    <location>
        <begin position="1"/>
        <end position="58"/>
    </location>
</feature>
<dbReference type="GO" id="GO:0006310">
    <property type="term" value="P:DNA recombination"/>
    <property type="evidence" value="ECO:0007669"/>
    <property type="project" value="UniProtKB-KW"/>
</dbReference>
<dbReference type="Pfam" id="PF20209">
    <property type="entry name" value="DUF6570"/>
    <property type="match status" value="1"/>
</dbReference>
<evidence type="ECO:0000259" key="6">
    <source>
        <dbReference type="Pfam" id="PF20209"/>
    </source>
</evidence>
<keyword evidence="1" id="KW-0378">Hydrolase</keyword>
<gene>
    <name evidence="7" type="ORF">CHIRRI_LOCUS7899</name>
</gene>
<keyword evidence="1" id="KW-0067">ATP-binding</keyword>
<feature type="domain" description="DUF6570" evidence="6">
    <location>
        <begin position="305"/>
        <end position="422"/>
    </location>
</feature>